<dbReference type="CDD" id="cd00383">
    <property type="entry name" value="trans_reg_C"/>
    <property type="match status" value="1"/>
</dbReference>
<evidence type="ECO:0000313" key="11">
    <source>
        <dbReference type="Proteomes" id="UP000579605"/>
    </source>
</evidence>
<evidence type="ECO:0000256" key="5">
    <source>
        <dbReference type="ARBA" id="ARBA00023163"/>
    </source>
</evidence>
<dbReference type="Proteomes" id="UP000579605">
    <property type="component" value="Unassembled WGS sequence"/>
</dbReference>
<dbReference type="InterPro" id="IPR001789">
    <property type="entry name" value="Sig_transdc_resp-reg_receiver"/>
</dbReference>
<keyword evidence="3" id="KW-0805">Transcription regulation</keyword>
<dbReference type="GO" id="GO:0000156">
    <property type="term" value="F:phosphorelay response regulator activity"/>
    <property type="evidence" value="ECO:0007669"/>
    <property type="project" value="TreeGrafter"/>
</dbReference>
<organism evidence="10 11">
    <name type="scientific">Actinopolymorpha rutila</name>
    <dbReference type="NCBI Taxonomy" id="446787"/>
    <lineage>
        <taxon>Bacteria</taxon>
        <taxon>Bacillati</taxon>
        <taxon>Actinomycetota</taxon>
        <taxon>Actinomycetes</taxon>
        <taxon>Propionibacteriales</taxon>
        <taxon>Actinopolymorphaceae</taxon>
        <taxon>Actinopolymorpha</taxon>
    </lineage>
</organism>
<dbReference type="GO" id="GO:0005829">
    <property type="term" value="C:cytosol"/>
    <property type="evidence" value="ECO:0007669"/>
    <property type="project" value="TreeGrafter"/>
</dbReference>
<evidence type="ECO:0000259" key="9">
    <source>
        <dbReference type="PROSITE" id="PS51755"/>
    </source>
</evidence>
<gene>
    <name evidence="10" type="ORF">F4554_005966</name>
</gene>
<dbReference type="GO" id="GO:0032993">
    <property type="term" value="C:protein-DNA complex"/>
    <property type="evidence" value="ECO:0007669"/>
    <property type="project" value="TreeGrafter"/>
</dbReference>
<name>A0A852ZN57_9ACTN</name>
<reference evidence="10 11" key="1">
    <citation type="submission" date="2020-07" db="EMBL/GenBank/DDBJ databases">
        <title>Sequencing the genomes of 1000 actinobacteria strains.</title>
        <authorList>
            <person name="Klenk H.-P."/>
        </authorList>
    </citation>
    <scope>NUCLEOTIDE SEQUENCE [LARGE SCALE GENOMIC DNA]</scope>
    <source>
        <strain evidence="10 11">DSM 18448</strain>
    </source>
</reference>
<dbReference type="RefSeq" id="WP_179790868.1">
    <property type="nucleotide sequence ID" value="NZ_BAAARR010000045.1"/>
</dbReference>
<keyword evidence="1 6" id="KW-0597">Phosphoprotein</keyword>
<evidence type="ECO:0000256" key="1">
    <source>
        <dbReference type="ARBA" id="ARBA00022553"/>
    </source>
</evidence>
<dbReference type="GO" id="GO:0000976">
    <property type="term" value="F:transcription cis-regulatory region binding"/>
    <property type="evidence" value="ECO:0007669"/>
    <property type="project" value="TreeGrafter"/>
</dbReference>
<dbReference type="InterPro" id="IPR036388">
    <property type="entry name" value="WH-like_DNA-bd_sf"/>
</dbReference>
<evidence type="ECO:0000259" key="8">
    <source>
        <dbReference type="PROSITE" id="PS50110"/>
    </source>
</evidence>
<dbReference type="Gene3D" id="6.10.250.690">
    <property type="match status" value="1"/>
</dbReference>
<feature type="domain" description="Response regulatory" evidence="8">
    <location>
        <begin position="3"/>
        <end position="116"/>
    </location>
</feature>
<evidence type="ECO:0000256" key="6">
    <source>
        <dbReference type="PROSITE-ProRule" id="PRU00169"/>
    </source>
</evidence>
<keyword evidence="2" id="KW-0902">Two-component regulatory system</keyword>
<dbReference type="Pfam" id="PF00486">
    <property type="entry name" value="Trans_reg_C"/>
    <property type="match status" value="1"/>
</dbReference>
<feature type="DNA-binding region" description="OmpR/PhoB-type" evidence="7">
    <location>
        <begin position="126"/>
        <end position="225"/>
    </location>
</feature>
<accession>A0A852ZN57</accession>
<dbReference type="SUPFAM" id="SSF52172">
    <property type="entry name" value="CheY-like"/>
    <property type="match status" value="1"/>
</dbReference>
<keyword evidence="11" id="KW-1185">Reference proteome</keyword>
<evidence type="ECO:0000256" key="2">
    <source>
        <dbReference type="ARBA" id="ARBA00023012"/>
    </source>
</evidence>
<dbReference type="PANTHER" id="PTHR48111">
    <property type="entry name" value="REGULATOR OF RPOS"/>
    <property type="match status" value="1"/>
</dbReference>
<feature type="modified residue" description="4-aspartylphosphate" evidence="6">
    <location>
        <position position="52"/>
    </location>
</feature>
<sequence length="228" mass="24920">MAQVLLVEDDATIRVALVRALSERGHAVASAADAMSGLRAALDDRLDLVVLDLGLPDIDGAEMLRMLRAVSRTPVIVATARDTESEIVRLLDRGADDYLVKPFSAGQLDARIRAVLRRAPGPDTEDRAVEVGGLRVDPRSREVSLDGRALTLRPREFDLLLYLAIRAGTVVSKRELLTEVWQIPYGGADKTVDVHVAWLRRKLGETAASARYLHTMRGVGVKLAAPER</sequence>
<dbReference type="PANTHER" id="PTHR48111:SF4">
    <property type="entry name" value="DNA-BINDING DUAL TRANSCRIPTIONAL REGULATOR OMPR"/>
    <property type="match status" value="1"/>
</dbReference>
<dbReference type="Gene3D" id="1.10.10.10">
    <property type="entry name" value="Winged helix-like DNA-binding domain superfamily/Winged helix DNA-binding domain"/>
    <property type="match status" value="1"/>
</dbReference>
<dbReference type="AlphaFoldDB" id="A0A852ZN57"/>
<evidence type="ECO:0000313" key="10">
    <source>
        <dbReference type="EMBL" id="NYH93328.1"/>
    </source>
</evidence>
<dbReference type="Pfam" id="PF00072">
    <property type="entry name" value="Response_reg"/>
    <property type="match status" value="1"/>
</dbReference>
<dbReference type="InterPro" id="IPR001867">
    <property type="entry name" value="OmpR/PhoB-type_DNA-bd"/>
</dbReference>
<proteinExistence type="predicted"/>
<dbReference type="EMBL" id="JACBZH010000001">
    <property type="protein sequence ID" value="NYH93328.1"/>
    <property type="molecule type" value="Genomic_DNA"/>
</dbReference>
<evidence type="ECO:0000256" key="4">
    <source>
        <dbReference type="ARBA" id="ARBA00023125"/>
    </source>
</evidence>
<comment type="caution">
    <text evidence="10">The sequence shown here is derived from an EMBL/GenBank/DDBJ whole genome shotgun (WGS) entry which is preliminary data.</text>
</comment>
<feature type="domain" description="OmpR/PhoB-type" evidence="9">
    <location>
        <begin position="126"/>
        <end position="225"/>
    </location>
</feature>
<dbReference type="FunFam" id="1.10.10.10:FF:000018">
    <property type="entry name" value="DNA-binding response regulator ResD"/>
    <property type="match status" value="1"/>
</dbReference>
<keyword evidence="5" id="KW-0804">Transcription</keyword>
<dbReference type="SMART" id="SM00448">
    <property type="entry name" value="REC"/>
    <property type="match status" value="1"/>
</dbReference>
<dbReference type="PROSITE" id="PS50110">
    <property type="entry name" value="RESPONSE_REGULATORY"/>
    <property type="match status" value="1"/>
</dbReference>
<dbReference type="PROSITE" id="PS51755">
    <property type="entry name" value="OMPR_PHOB"/>
    <property type="match status" value="1"/>
</dbReference>
<evidence type="ECO:0000256" key="3">
    <source>
        <dbReference type="ARBA" id="ARBA00023015"/>
    </source>
</evidence>
<dbReference type="SMART" id="SM00862">
    <property type="entry name" value="Trans_reg_C"/>
    <property type="match status" value="1"/>
</dbReference>
<dbReference type="InterPro" id="IPR039420">
    <property type="entry name" value="WalR-like"/>
</dbReference>
<dbReference type="GO" id="GO:0006355">
    <property type="term" value="P:regulation of DNA-templated transcription"/>
    <property type="evidence" value="ECO:0007669"/>
    <property type="project" value="InterPro"/>
</dbReference>
<keyword evidence="4 7" id="KW-0238">DNA-binding</keyword>
<dbReference type="InterPro" id="IPR011006">
    <property type="entry name" value="CheY-like_superfamily"/>
</dbReference>
<protein>
    <submittedName>
        <fullName evidence="10">DNA-binding response OmpR family regulator</fullName>
    </submittedName>
</protein>
<evidence type="ECO:0000256" key="7">
    <source>
        <dbReference type="PROSITE-ProRule" id="PRU01091"/>
    </source>
</evidence>
<dbReference type="Gene3D" id="3.40.50.2300">
    <property type="match status" value="1"/>
</dbReference>